<keyword evidence="1" id="KW-0812">Transmembrane</keyword>
<dbReference type="RefSeq" id="WP_091287506.1">
    <property type="nucleotide sequence ID" value="NZ_FNON01000001.1"/>
</dbReference>
<dbReference type="SUPFAM" id="SSF56601">
    <property type="entry name" value="beta-lactamase/transpeptidase-like"/>
    <property type="match status" value="1"/>
</dbReference>
<proteinExistence type="predicted"/>
<feature type="transmembrane region" description="Helical" evidence="1">
    <location>
        <begin position="21"/>
        <end position="40"/>
    </location>
</feature>
<dbReference type="AlphaFoldDB" id="A0A1H2VH64"/>
<dbReference type="Gene3D" id="3.40.710.10">
    <property type="entry name" value="DD-peptidase/beta-lactamase superfamily"/>
    <property type="match status" value="1"/>
</dbReference>
<dbReference type="GO" id="GO:0046677">
    <property type="term" value="P:response to antibiotic"/>
    <property type="evidence" value="ECO:0007669"/>
    <property type="project" value="InterPro"/>
</dbReference>
<keyword evidence="1" id="KW-1133">Transmembrane helix</keyword>
<organism evidence="2 3">
    <name type="scientific">Amycolatopsis xylanica</name>
    <dbReference type="NCBI Taxonomy" id="589385"/>
    <lineage>
        <taxon>Bacteria</taxon>
        <taxon>Bacillati</taxon>
        <taxon>Actinomycetota</taxon>
        <taxon>Actinomycetes</taxon>
        <taxon>Pseudonocardiales</taxon>
        <taxon>Pseudonocardiaceae</taxon>
        <taxon>Amycolatopsis</taxon>
    </lineage>
</organism>
<accession>A0A1H2VH64</accession>
<reference evidence="2 3" key="1">
    <citation type="submission" date="2016-10" db="EMBL/GenBank/DDBJ databases">
        <authorList>
            <person name="de Groot N.N."/>
        </authorList>
    </citation>
    <scope>NUCLEOTIDE SEQUENCE [LARGE SCALE GENOMIC DNA]</scope>
    <source>
        <strain evidence="2 3">CPCC 202699</strain>
    </source>
</reference>
<dbReference type="OrthoDB" id="4981298at2"/>
<protein>
    <submittedName>
        <fullName evidence="2">Beta-lactamase class A</fullName>
    </submittedName>
</protein>
<dbReference type="InterPro" id="IPR000871">
    <property type="entry name" value="Beta-lactam_class-A"/>
</dbReference>
<evidence type="ECO:0000256" key="1">
    <source>
        <dbReference type="SAM" id="Phobius"/>
    </source>
</evidence>
<evidence type="ECO:0000313" key="3">
    <source>
        <dbReference type="Proteomes" id="UP000199515"/>
    </source>
</evidence>
<dbReference type="GO" id="GO:0030655">
    <property type="term" value="P:beta-lactam antibiotic catabolic process"/>
    <property type="evidence" value="ECO:0007669"/>
    <property type="project" value="InterPro"/>
</dbReference>
<evidence type="ECO:0000313" key="2">
    <source>
        <dbReference type="EMBL" id="SDW67254.1"/>
    </source>
</evidence>
<name>A0A1H2VH64_9PSEU</name>
<gene>
    <name evidence="2" type="ORF">SAMN05421504_1011214</name>
</gene>
<dbReference type="EMBL" id="FNON01000001">
    <property type="protein sequence ID" value="SDW67254.1"/>
    <property type="molecule type" value="Genomic_DNA"/>
</dbReference>
<dbReference type="Proteomes" id="UP000199515">
    <property type="component" value="Unassembled WGS sequence"/>
</dbReference>
<keyword evidence="3" id="KW-1185">Reference proteome</keyword>
<dbReference type="GO" id="GO:0008800">
    <property type="term" value="F:beta-lactamase activity"/>
    <property type="evidence" value="ECO:0007669"/>
    <property type="project" value="InterPro"/>
</dbReference>
<dbReference type="STRING" id="589385.SAMN05421504_1011214"/>
<dbReference type="PANTHER" id="PTHR35333">
    <property type="entry name" value="BETA-LACTAMASE"/>
    <property type="match status" value="1"/>
</dbReference>
<sequence length="263" mass="27997">MLDERTIPIHRSRPRRRFPRWIAVVTVVTVGAGVLGYSVLRSNAAPATRTATVVLDRESGDKVVRTRGDEQFRMASVVKLLIALDAVVTKGTKSEVAKLDRMLSASDDGIASALWSRNGGTDIVTRAVALIGLRHTTPPADRGRWGDTLSTADDIAAVYAYILKLPKAKREQLLGPLRHSAKTAADGFDQRFGIPAAFGDRPVAVKQGWAAGRGAVDAHTTGLVGEDDRYVVVILSSSPEGTALTEATTTVTASALSLASRIS</sequence>
<keyword evidence="1" id="KW-0472">Membrane</keyword>
<dbReference type="PANTHER" id="PTHR35333:SF3">
    <property type="entry name" value="BETA-LACTAMASE-TYPE TRANSPEPTIDASE FOLD CONTAINING PROTEIN"/>
    <property type="match status" value="1"/>
</dbReference>
<dbReference type="InterPro" id="IPR012338">
    <property type="entry name" value="Beta-lactam/transpept-like"/>
</dbReference>